<dbReference type="OrthoDB" id="6022628at2759"/>
<evidence type="ECO:0000313" key="1">
    <source>
        <dbReference type="EMBL" id="MPC35088.1"/>
    </source>
</evidence>
<gene>
    <name evidence="1" type="ORF">E2C01_028504</name>
</gene>
<reference evidence="1 2" key="1">
    <citation type="submission" date="2019-05" db="EMBL/GenBank/DDBJ databases">
        <title>Another draft genome of Portunus trituberculatus and its Hox gene families provides insights of decapod evolution.</title>
        <authorList>
            <person name="Jeong J.-H."/>
            <person name="Song I."/>
            <person name="Kim S."/>
            <person name="Choi T."/>
            <person name="Kim D."/>
            <person name="Ryu S."/>
            <person name="Kim W."/>
        </authorList>
    </citation>
    <scope>NUCLEOTIDE SEQUENCE [LARGE SCALE GENOMIC DNA]</scope>
    <source>
        <tissue evidence="1">Muscle</tissue>
    </source>
</reference>
<evidence type="ECO:0000313" key="2">
    <source>
        <dbReference type="Proteomes" id="UP000324222"/>
    </source>
</evidence>
<accession>A0A5B7EP76</accession>
<dbReference type="Proteomes" id="UP000324222">
    <property type="component" value="Unassembled WGS sequence"/>
</dbReference>
<keyword evidence="2" id="KW-1185">Reference proteome</keyword>
<organism evidence="1 2">
    <name type="scientific">Portunus trituberculatus</name>
    <name type="common">Swimming crab</name>
    <name type="synonym">Neptunus trituberculatus</name>
    <dbReference type="NCBI Taxonomy" id="210409"/>
    <lineage>
        <taxon>Eukaryota</taxon>
        <taxon>Metazoa</taxon>
        <taxon>Ecdysozoa</taxon>
        <taxon>Arthropoda</taxon>
        <taxon>Crustacea</taxon>
        <taxon>Multicrustacea</taxon>
        <taxon>Malacostraca</taxon>
        <taxon>Eumalacostraca</taxon>
        <taxon>Eucarida</taxon>
        <taxon>Decapoda</taxon>
        <taxon>Pleocyemata</taxon>
        <taxon>Brachyura</taxon>
        <taxon>Eubrachyura</taxon>
        <taxon>Portunoidea</taxon>
        <taxon>Portunidae</taxon>
        <taxon>Portuninae</taxon>
        <taxon>Portunus</taxon>
    </lineage>
</organism>
<name>A0A5B7EP76_PORTR</name>
<sequence length="88" mass="9800">MNNSVLFTLQSVSPSGKQSNSLVETPKKVKNLFDLDGMDLTRNSYGVPLSFEDGDFSEFMDFTDVLFSSLMSAPQPFAFPNPREIDDP</sequence>
<proteinExistence type="predicted"/>
<dbReference type="AlphaFoldDB" id="A0A5B7EP76"/>
<dbReference type="EMBL" id="VSRR010003197">
    <property type="protein sequence ID" value="MPC35088.1"/>
    <property type="molecule type" value="Genomic_DNA"/>
</dbReference>
<comment type="caution">
    <text evidence="1">The sequence shown here is derived from an EMBL/GenBank/DDBJ whole genome shotgun (WGS) entry which is preliminary data.</text>
</comment>
<protein>
    <submittedName>
        <fullName evidence="1">Uncharacterized protein</fullName>
    </submittedName>
</protein>